<accession>A0A0S4LA83</accession>
<dbReference type="STRING" id="1742972.COMA1_11521"/>
<protein>
    <submittedName>
        <fullName evidence="1">Integrase, catalytic region</fullName>
    </submittedName>
</protein>
<dbReference type="Proteomes" id="UP000199032">
    <property type="component" value="Unassembled WGS sequence"/>
</dbReference>
<organism evidence="1 2">
    <name type="scientific">Candidatus Nitrospira nitrosa</name>
    <dbReference type="NCBI Taxonomy" id="1742972"/>
    <lineage>
        <taxon>Bacteria</taxon>
        <taxon>Pseudomonadati</taxon>
        <taxon>Nitrospirota</taxon>
        <taxon>Nitrospiria</taxon>
        <taxon>Nitrospirales</taxon>
        <taxon>Nitrospiraceae</taxon>
        <taxon>Nitrospira</taxon>
    </lineage>
</organism>
<gene>
    <name evidence="1" type="ORF">COMA1_11521</name>
</gene>
<name>A0A0S4LA83_9BACT</name>
<keyword evidence="2" id="KW-1185">Reference proteome</keyword>
<reference evidence="1 2" key="1">
    <citation type="submission" date="2015-10" db="EMBL/GenBank/DDBJ databases">
        <authorList>
            <person name="Gilbert D.G."/>
        </authorList>
    </citation>
    <scope>NUCLEOTIDE SEQUENCE [LARGE SCALE GENOMIC DNA]</scope>
    <source>
        <strain evidence="1">COMA1</strain>
    </source>
</reference>
<evidence type="ECO:0000313" key="1">
    <source>
        <dbReference type="EMBL" id="CUS34111.1"/>
    </source>
</evidence>
<dbReference type="EMBL" id="CZQA01000001">
    <property type="protein sequence ID" value="CUS34111.1"/>
    <property type="molecule type" value="Genomic_DNA"/>
</dbReference>
<evidence type="ECO:0000313" key="2">
    <source>
        <dbReference type="Proteomes" id="UP000199032"/>
    </source>
</evidence>
<dbReference type="AlphaFoldDB" id="A0A0S4LA83"/>
<sequence length="39" mass="4472">MCFADLQTLWHRGTNESTNGLLRQNLTKGVNLSGYTQRF</sequence>
<proteinExistence type="predicted"/>